<evidence type="ECO:0000256" key="1">
    <source>
        <dbReference type="SAM" id="MobiDB-lite"/>
    </source>
</evidence>
<accession>A0ABS5AFN2</accession>
<dbReference type="InterPro" id="IPR021391">
    <property type="entry name" value="DUF3027"/>
</dbReference>
<sequence>MTPTSTPAEPRTNETLDDGTQASTALVNAVPLARAAAEDASDGEEVGAHVGTQVEDSAAVTHFFEAAHPGYTGWRWAVTVSSAGAEEAVTVSEVVLLPGPSALVAPDWVPWNQRVQAGDLGVGDLLPTSPDDSRLVPGYLQSDDEAVEEVAKEVGLGRLRVMSWEGRAEAAARWTGGDFGPGADMARSAPGNCVGCGFFLPLAGALRGTFGVCGNEYAPADGRVVHAQYGCGAHSEAEVDTAPLVPVAEVIYDDAMLDIERTERPAPAAEEPAGQPEAEAAVVDAAEDAPVAEDGLAEQAAPEQAVAAEETAPAAGDEPQA</sequence>
<evidence type="ECO:0000313" key="2">
    <source>
        <dbReference type="EMBL" id="MBP2475014.1"/>
    </source>
</evidence>
<feature type="region of interest" description="Disordered" evidence="1">
    <location>
        <begin position="265"/>
        <end position="321"/>
    </location>
</feature>
<keyword evidence="3" id="KW-1185">Reference proteome</keyword>
<dbReference type="EMBL" id="JAGIOO010000001">
    <property type="protein sequence ID" value="MBP2475014.1"/>
    <property type="molecule type" value="Genomic_DNA"/>
</dbReference>
<reference evidence="2 3" key="1">
    <citation type="submission" date="2021-03" db="EMBL/GenBank/DDBJ databases">
        <title>Sequencing the genomes of 1000 actinobacteria strains.</title>
        <authorList>
            <person name="Klenk H.-P."/>
        </authorList>
    </citation>
    <scope>NUCLEOTIDE SEQUENCE [LARGE SCALE GENOMIC DNA]</scope>
    <source>
        <strain evidence="2 3">DSM 44580</strain>
    </source>
</reference>
<feature type="compositionally biased region" description="Low complexity" evidence="1">
    <location>
        <begin position="265"/>
        <end position="284"/>
    </location>
</feature>
<comment type="caution">
    <text evidence="2">The sequence shown here is derived from an EMBL/GenBank/DDBJ whole genome shotgun (WGS) entry which is preliminary data.</text>
</comment>
<dbReference type="Proteomes" id="UP001519363">
    <property type="component" value="Unassembled WGS sequence"/>
</dbReference>
<dbReference type="RefSeq" id="WP_249044473.1">
    <property type="nucleotide sequence ID" value="NZ_JAGIOO010000001.1"/>
</dbReference>
<evidence type="ECO:0008006" key="4">
    <source>
        <dbReference type="Google" id="ProtNLM"/>
    </source>
</evidence>
<dbReference type="Pfam" id="PF11228">
    <property type="entry name" value="DUF3027"/>
    <property type="match status" value="1"/>
</dbReference>
<proteinExistence type="predicted"/>
<feature type="compositionally biased region" description="Low complexity" evidence="1">
    <location>
        <begin position="292"/>
        <end position="315"/>
    </location>
</feature>
<protein>
    <recommendedName>
        <fullName evidence="4">DUF3027 domain-containing protein</fullName>
    </recommendedName>
</protein>
<name>A0ABS5AFN2_9PSEU</name>
<evidence type="ECO:0000313" key="3">
    <source>
        <dbReference type="Proteomes" id="UP001519363"/>
    </source>
</evidence>
<feature type="region of interest" description="Disordered" evidence="1">
    <location>
        <begin position="1"/>
        <end position="22"/>
    </location>
</feature>
<gene>
    <name evidence="2" type="ORF">JOF53_003886</name>
</gene>
<organism evidence="2 3">
    <name type="scientific">Crossiella equi</name>
    <dbReference type="NCBI Taxonomy" id="130796"/>
    <lineage>
        <taxon>Bacteria</taxon>
        <taxon>Bacillati</taxon>
        <taxon>Actinomycetota</taxon>
        <taxon>Actinomycetes</taxon>
        <taxon>Pseudonocardiales</taxon>
        <taxon>Pseudonocardiaceae</taxon>
        <taxon>Crossiella</taxon>
    </lineage>
</organism>